<feature type="region of interest" description="Disordered" evidence="1">
    <location>
        <begin position="1"/>
        <end position="29"/>
    </location>
</feature>
<gene>
    <name evidence="3" type="ORF">QBC34DRAFT_463524</name>
</gene>
<accession>A0AAV9GKH2</accession>
<dbReference type="EMBL" id="MU865938">
    <property type="protein sequence ID" value="KAK4449314.1"/>
    <property type="molecule type" value="Genomic_DNA"/>
</dbReference>
<proteinExistence type="predicted"/>
<organism evidence="3 4">
    <name type="scientific">Podospora aff. communis PSN243</name>
    <dbReference type="NCBI Taxonomy" id="3040156"/>
    <lineage>
        <taxon>Eukaryota</taxon>
        <taxon>Fungi</taxon>
        <taxon>Dikarya</taxon>
        <taxon>Ascomycota</taxon>
        <taxon>Pezizomycotina</taxon>
        <taxon>Sordariomycetes</taxon>
        <taxon>Sordariomycetidae</taxon>
        <taxon>Sordariales</taxon>
        <taxon>Podosporaceae</taxon>
        <taxon>Podospora</taxon>
    </lineage>
</organism>
<dbReference type="Proteomes" id="UP001321760">
    <property type="component" value="Unassembled WGS sequence"/>
</dbReference>
<evidence type="ECO:0000259" key="2">
    <source>
        <dbReference type="Pfam" id="PF08719"/>
    </source>
</evidence>
<dbReference type="NCBIfam" id="TIGR02464">
    <property type="entry name" value="ribofla_fusion"/>
    <property type="match status" value="1"/>
</dbReference>
<dbReference type="SUPFAM" id="SSF143990">
    <property type="entry name" value="YbiA-like"/>
    <property type="match status" value="1"/>
</dbReference>
<sequence length="205" mass="23374">MPETRSSKDRVSKPKKANTKATPATTSTKTNNNSTFYFWRHTDPEKGWPSQWYECEFTDPNGIVYKTAEHYMMYHKAVLFNDPATAQLILESTTLTVWVANRERIVEDGTRYKYTRPVSEEGLRYGVNPDAELIAPMTLRGLLLATGDEEIVEASPMDKIWGIGFGERKAEANRERWGLNLLGKALVKVRGELREEEGKEKKEGV</sequence>
<evidence type="ECO:0000256" key="1">
    <source>
        <dbReference type="SAM" id="MobiDB-lite"/>
    </source>
</evidence>
<evidence type="ECO:0000313" key="3">
    <source>
        <dbReference type="EMBL" id="KAK4449314.1"/>
    </source>
</evidence>
<protein>
    <submittedName>
        <fullName evidence="3">N-glycosidase R617</fullName>
    </submittedName>
</protein>
<dbReference type="AlphaFoldDB" id="A0AAV9GKH2"/>
<dbReference type="InterPro" id="IPR037238">
    <property type="entry name" value="YbiA-like_sf"/>
</dbReference>
<name>A0AAV9GKH2_9PEZI</name>
<keyword evidence="4" id="KW-1185">Reference proteome</keyword>
<dbReference type="Pfam" id="PF08719">
    <property type="entry name" value="NADAR"/>
    <property type="match status" value="1"/>
</dbReference>
<dbReference type="Gene3D" id="1.10.357.40">
    <property type="entry name" value="YbiA-like"/>
    <property type="match status" value="1"/>
</dbReference>
<feature type="compositionally biased region" description="Low complexity" evidence="1">
    <location>
        <begin position="19"/>
        <end position="29"/>
    </location>
</feature>
<dbReference type="InterPro" id="IPR012816">
    <property type="entry name" value="NADAR"/>
</dbReference>
<feature type="domain" description="NADAR" evidence="2">
    <location>
        <begin position="37"/>
        <end position="194"/>
    </location>
</feature>
<comment type="caution">
    <text evidence="3">The sequence shown here is derived from an EMBL/GenBank/DDBJ whole genome shotgun (WGS) entry which is preliminary data.</text>
</comment>
<dbReference type="CDD" id="cd15457">
    <property type="entry name" value="NADAR"/>
    <property type="match status" value="1"/>
</dbReference>
<reference evidence="3" key="2">
    <citation type="submission" date="2023-05" db="EMBL/GenBank/DDBJ databases">
        <authorList>
            <consortium name="Lawrence Berkeley National Laboratory"/>
            <person name="Steindorff A."/>
            <person name="Hensen N."/>
            <person name="Bonometti L."/>
            <person name="Westerberg I."/>
            <person name="Brannstrom I.O."/>
            <person name="Guillou S."/>
            <person name="Cros-Aarteil S."/>
            <person name="Calhoun S."/>
            <person name="Haridas S."/>
            <person name="Kuo A."/>
            <person name="Mondo S."/>
            <person name="Pangilinan J."/>
            <person name="Riley R."/>
            <person name="Labutti K."/>
            <person name="Andreopoulos B."/>
            <person name="Lipzen A."/>
            <person name="Chen C."/>
            <person name="Yanf M."/>
            <person name="Daum C."/>
            <person name="Ng V."/>
            <person name="Clum A."/>
            <person name="Ohm R."/>
            <person name="Martin F."/>
            <person name="Silar P."/>
            <person name="Natvig D."/>
            <person name="Lalanne C."/>
            <person name="Gautier V."/>
            <person name="Ament-Velasquez S.L."/>
            <person name="Kruys A."/>
            <person name="Hutchinson M.I."/>
            <person name="Powell A.J."/>
            <person name="Barry K."/>
            <person name="Miller A.N."/>
            <person name="Grigoriev I.V."/>
            <person name="Debuchy R."/>
            <person name="Gladieux P."/>
            <person name="Thoren M.H."/>
            <person name="Johannesson H."/>
        </authorList>
    </citation>
    <scope>NUCLEOTIDE SEQUENCE</scope>
    <source>
        <strain evidence="3">PSN243</strain>
    </source>
</reference>
<feature type="compositionally biased region" description="Basic and acidic residues" evidence="1">
    <location>
        <begin position="1"/>
        <end position="12"/>
    </location>
</feature>
<evidence type="ECO:0000313" key="4">
    <source>
        <dbReference type="Proteomes" id="UP001321760"/>
    </source>
</evidence>
<reference evidence="3" key="1">
    <citation type="journal article" date="2023" name="Mol. Phylogenet. Evol.">
        <title>Genome-scale phylogeny and comparative genomics of the fungal order Sordariales.</title>
        <authorList>
            <person name="Hensen N."/>
            <person name="Bonometti L."/>
            <person name="Westerberg I."/>
            <person name="Brannstrom I.O."/>
            <person name="Guillou S."/>
            <person name="Cros-Aarteil S."/>
            <person name="Calhoun S."/>
            <person name="Haridas S."/>
            <person name="Kuo A."/>
            <person name="Mondo S."/>
            <person name="Pangilinan J."/>
            <person name="Riley R."/>
            <person name="LaButti K."/>
            <person name="Andreopoulos B."/>
            <person name="Lipzen A."/>
            <person name="Chen C."/>
            <person name="Yan M."/>
            <person name="Daum C."/>
            <person name="Ng V."/>
            <person name="Clum A."/>
            <person name="Steindorff A."/>
            <person name="Ohm R.A."/>
            <person name="Martin F."/>
            <person name="Silar P."/>
            <person name="Natvig D.O."/>
            <person name="Lalanne C."/>
            <person name="Gautier V."/>
            <person name="Ament-Velasquez S.L."/>
            <person name="Kruys A."/>
            <person name="Hutchinson M.I."/>
            <person name="Powell A.J."/>
            <person name="Barry K."/>
            <person name="Miller A.N."/>
            <person name="Grigoriev I.V."/>
            <person name="Debuchy R."/>
            <person name="Gladieux P."/>
            <person name="Hiltunen Thoren M."/>
            <person name="Johannesson H."/>
        </authorList>
    </citation>
    <scope>NUCLEOTIDE SEQUENCE</scope>
    <source>
        <strain evidence="3">PSN243</strain>
    </source>
</reference>